<proteinExistence type="predicted"/>
<evidence type="ECO:0000313" key="3">
    <source>
        <dbReference type="Proteomes" id="UP000295684"/>
    </source>
</evidence>
<dbReference type="AlphaFoldDB" id="A0A4R2HFE3"/>
<sequence>MSSCKSDRITPVLERGKPVDLAQVDFQKLNPDNFFAKLAYVKENKMGANKHTNSRNEVLSIEWFTLYNITDQRLLNQYKDVENYIIKKGEMYGDLDFVERKSPLIGMKDPDLRSFGYWTSKEIMFSRLYMSSTPANKLIRVILETNNLHNSGEKEYNTLLEVLKKQNKKAKIKMDPQSNGIPSYSWTTEEKVIQLYFSKADDLNSFTLKIAYINPDTKGYLKEFGN</sequence>
<evidence type="ECO:0000313" key="1">
    <source>
        <dbReference type="EMBL" id="GGE56577.1"/>
    </source>
</evidence>
<reference evidence="1" key="4">
    <citation type="submission" date="2024-05" db="EMBL/GenBank/DDBJ databases">
        <authorList>
            <person name="Sun Q."/>
            <person name="Zhou Y."/>
        </authorList>
    </citation>
    <scope>NUCLEOTIDE SEQUENCE</scope>
    <source>
        <strain evidence="1">CGMCC 1.15644</strain>
    </source>
</reference>
<dbReference type="EMBL" id="BMJO01000004">
    <property type="protein sequence ID" value="GGE56577.1"/>
    <property type="molecule type" value="Genomic_DNA"/>
</dbReference>
<dbReference type="Proteomes" id="UP000622648">
    <property type="component" value="Unassembled WGS sequence"/>
</dbReference>
<protein>
    <submittedName>
        <fullName evidence="2">Uncharacterized protein</fullName>
    </submittedName>
</protein>
<evidence type="ECO:0000313" key="2">
    <source>
        <dbReference type="EMBL" id="TCO26795.1"/>
    </source>
</evidence>
<keyword evidence="4" id="KW-1185">Reference proteome</keyword>
<dbReference type="EMBL" id="SLWO01000003">
    <property type="protein sequence ID" value="TCO26795.1"/>
    <property type="molecule type" value="Genomic_DNA"/>
</dbReference>
<reference evidence="4" key="2">
    <citation type="journal article" date="2019" name="Int. J. Syst. Evol. Microbiol.">
        <title>The Global Catalogue of Microorganisms (GCM) 10K type strain sequencing project: providing services to taxonomists for standard genome sequencing and annotation.</title>
        <authorList>
            <consortium name="The Broad Institute Genomics Platform"/>
            <consortium name="The Broad Institute Genome Sequencing Center for Infectious Disease"/>
            <person name="Wu L."/>
            <person name="Ma J."/>
        </authorList>
    </citation>
    <scope>NUCLEOTIDE SEQUENCE [LARGE SCALE GENOMIC DNA]</scope>
    <source>
        <strain evidence="4">CGMCC 1.15644</strain>
    </source>
</reference>
<comment type="caution">
    <text evidence="2">The sequence shown here is derived from an EMBL/GenBank/DDBJ whole genome shotgun (WGS) entry which is preliminary data.</text>
</comment>
<reference evidence="2 3" key="3">
    <citation type="submission" date="2019-03" db="EMBL/GenBank/DDBJ databases">
        <title>Genomic Encyclopedia of Type Strains, Phase IV (KMG-IV): sequencing the most valuable type-strain genomes for metagenomic binning, comparative biology and taxonomic classification.</title>
        <authorList>
            <person name="Goeker M."/>
        </authorList>
    </citation>
    <scope>NUCLEOTIDE SEQUENCE [LARGE SCALE GENOMIC DNA]</scope>
    <source>
        <strain evidence="2 3">DSM 103236</strain>
    </source>
</reference>
<evidence type="ECO:0000313" key="4">
    <source>
        <dbReference type="Proteomes" id="UP000622648"/>
    </source>
</evidence>
<accession>A0A4R2HFE3</accession>
<gene>
    <name evidence="2" type="ORF">EV200_103126</name>
    <name evidence="1" type="ORF">GCM10011413_23680</name>
</gene>
<name>A0A4R2HFE3_9SPHI</name>
<reference evidence="1" key="1">
    <citation type="journal article" date="2014" name="Int. J. Syst. Evol. Microbiol.">
        <title>Complete genome of a new Firmicutes species belonging to the dominant human colonic microbiota ('Ruminococcus bicirculans') reveals two chromosomes and a selective capacity to utilize plant glucans.</title>
        <authorList>
            <consortium name="NISC Comparative Sequencing Program"/>
            <person name="Wegmann U."/>
            <person name="Louis P."/>
            <person name="Goesmann A."/>
            <person name="Henrissat B."/>
            <person name="Duncan S.H."/>
            <person name="Flint H.J."/>
        </authorList>
    </citation>
    <scope>NUCLEOTIDE SEQUENCE</scope>
    <source>
        <strain evidence="1">CGMCC 1.15644</strain>
    </source>
</reference>
<dbReference type="Proteomes" id="UP000295684">
    <property type="component" value="Unassembled WGS sequence"/>
</dbReference>
<organism evidence="2 3">
    <name type="scientific">Pedobacter psychrotolerans</name>
    <dbReference type="NCBI Taxonomy" id="1843235"/>
    <lineage>
        <taxon>Bacteria</taxon>
        <taxon>Pseudomonadati</taxon>
        <taxon>Bacteroidota</taxon>
        <taxon>Sphingobacteriia</taxon>
        <taxon>Sphingobacteriales</taxon>
        <taxon>Sphingobacteriaceae</taxon>
        <taxon>Pedobacter</taxon>
    </lineage>
</organism>